<evidence type="ECO:0000256" key="2">
    <source>
        <dbReference type="ARBA" id="ARBA00022475"/>
    </source>
</evidence>
<comment type="subcellular location">
    <subcellularLocation>
        <location evidence="1">Cell membrane</location>
        <topology evidence="1">Multi-pass membrane protein</topology>
    </subcellularLocation>
</comment>
<dbReference type="GO" id="GO:0005886">
    <property type="term" value="C:plasma membrane"/>
    <property type="evidence" value="ECO:0007669"/>
    <property type="project" value="UniProtKB-SubCell"/>
</dbReference>
<dbReference type="PANTHER" id="PTHR47371:SF3">
    <property type="entry name" value="PHOSPHOGLYCEROL TRANSFERASE I"/>
    <property type="match status" value="1"/>
</dbReference>
<evidence type="ECO:0000256" key="5">
    <source>
        <dbReference type="ARBA" id="ARBA00023136"/>
    </source>
</evidence>
<dbReference type="PANTHER" id="PTHR47371">
    <property type="entry name" value="LIPOTEICHOIC ACID SYNTHASE"/>
    <property type="match status" value="1"/>
</dbReference>
<keyword evidence="4 6" id="KW-1133">Transmembrane helix</keyword>
<dbReference type="RefSeq" id="WP_207692061.1">
    <property type="nucleotide sequence ID" value="NZ_CP061799.1"/>
</dbReference>
<dbReference type="CDD" id="cd16015">
    <property type="entry name" value="LTA_synthase"/>
    <property type="match status" value="1"/>
</dbReference>
<evidence type="ECO:0000256" key="6">
    <source>
        <dbReference type="SAM" id="Phobius"/>
    </source>
</evidence>
<evidence type="ECO:0000256" key="3">
    <source>
        <dbReference type="ARBA" id="ARBA00022692"/>
    </source>
</evidence>
<keyword evidence="3 6" id="KW-0812">Transmembrane</keyword>
<dbReference type="AlphaFoldDB" id="A0A975GGN7"/>
<evidence type="ECO:0000256" key="1">
    <source>
        <dbReference type="ARBA" id="ARBA00004651"/>
    </source>
</evidence>
<dbReference type="Proteomes" id="UP000663720">
    <property type="component" value="Chromosome"/>
</dbReference>
<evidence type="ECO:0000313" key="9">
    <source>
        <dbReference type="Proteomes" id="UP000663720"/>
    </source>
</evidence>
<feature type="domain" description="Sulfatase N-terminal" evidence="7">
    <location>
        <begin position="244"/>
        <end position="516"/>
    </location>
</feature>
<evidence type="ECO:0000259" key="7">
    <source>
        <dbReference type="Pfam" id="PF00884"/>
    </source>
</evidence>
<protein>
    <submittedName>
        <fullName evidence="8">Sulfatase N-termina domain-containing protein</fullName>
    </submittedName>
</protein>
<dbReference type="Gene3D" id="3.40.720.10">
    <property type="entry name" value="Alkaline Phosphatase, subunit A"/>
    <property type="match status" value="1"/>
</dbReference>
<feature type="transmembrane region" description="Helical" evidence="6">
    <location>
        <begin position="69"/>
        <end position="87"/>
    </location>
</feature>
<organism evidence="8 9">
    <name type="scientific">Desulfonema limicola</name>
    <dbReference type="NCBI Taxonomy" id="45656"/>
    <lineage>
        <taxon>Bacteria</taxon>
        <taxon>Pseudomonadati</taxon>
        <taxon>Thermodesulfobacteriota</taxon>
        <taxon>Desulfobacteria</taxon>
        <taxon>Desulfobacterales</taxon>
        <taxon>Desulfococcaceae</taxon>
        <taxon>Desulfonema</taxon>
    </lineage>
</organism>
<proteinExistence type="predicted"/>
<dbReference type="InterPro" id="IPR017850">
    <property type="entry name" value="Alkaline_phosphatase_core_sf"/>
</dbReference>
<dbReference type="InterPro" id="IPR000917">
    <property type="entry name" value="Sulfatase_N"/>
</dbReference>
<feature type="transmembrane region" description="Helical" evidence="6">
    <location>
        <begin position="94"/>
        <end position="115"/>
    </location>
</feature>
<keyword evidence="9" id="KW-1185">Reference proteome</keyword>
<name>A0A975GGN7_9BACT</name>
<gene>
    <name evidence="8" type="ORF">dnl_27150</name>
</gene>
<accession>A0A975GGN7</accession>
<dbReference type="InterPro" id="IPR050448">
    <property type="entry name" value="OpgB/LTA_synthase_biosynth"/>
</dbReference>
<feature type="transmembrane region" description="Helical" evidence="6">
    <location>
        <begin position="174"/>
        <end position="191"/>
    </location>
</feature>
<dbReference type="Pfam" id="PF00884">
    <property type="entry name" value="Sulfatase"/>
    <property type="match status" value="1"/>
</dbReference>
<sequence>MRIKFLVTSISKQVKHLCEIKNNQFSKNNFAVWVFCSIIFVLARLNLVHTHIEGYTNSDWTLLPAVLSHDIRLIALLLFILALATFLPVLNIFFIILTVGLIGVYCLDIIIFYALSHRLYITDILKFGREVSAVNEVVLQLLSQPMGFVLILFTLIWIASTIGWCMASNKRPKRISLIIVCIISVIFGFGFPEPKFIRADSYDNVLENNIKDTVDKPFTNEFREELLKSHELQKKCFSGLNLKPNIIVIAVESFSSYQSKLFSGLWDVTPKLDAIAEKNTYFTNFTANGFTTDHGLIALFAGLNPLPAVNRYNSTNVYSGFGKATNDFYNKIHDIGYETAFLKTASLKFLDEAHWFDSIGFQYFEDSSNQFYNNFRKGAFNAAEDRALYSRLLNWIDEQKSDKPFFIGMMTTSSHPPFIDPRTGLKDIYGTFRYADNTLAQLISQLDERGYFKNGILFITSDHRSMTPLNKGEFDIFGYSAFSRIPLIAIGDHGLPKGEISLPFQQIDLLPSILNYVTEETCITPNQGIFLGGILEPAKFRLHVSGYQRNLIYVDNGFDLMTVKMDGDETRFIGQKPDNSNEIIRFINKNRAKHTAMNGEYNLFVASEIRKSKTPVAEKILTLLPEPYNILKILSGGACNFDKPKTGKNKVFLSGWAVISVEEGVLPDRIAICFEIKGERKFVLPEIVERYDVANYFKNDNLLKSGFGFYIGKNIYKIAEKITLYQLFQGKVYKCCDLNRGT</sequence>
<evidence type="ECO:0000313" key="8">
    <source>
        <dbReference type="EMBL" id="QTA80412.1"/>
    </source>
</evidence>
<keyword evidence="2" id="KW-1003">Cell membrane</keyword>
<dbReference type="EMBL" id="CP061799">
    <property type="protein sequence ID" value="QTA80412.1"/>
    <property type="molecule type" value="Genomic_DNA"/>
</dbReference>
<feature type="transmembrane region" description="Helical" evidence="6">
    <location>
        <begin position="146"/>
        <end position="167"/>
    </location>
</feature>
<dbReference type="KEGG" id="dli:dnl_27150"/>
<feature type="transmembrane region" description="Helical" evidence="6">
    <location>
        <begin position="30"/>
        <end position="49"/>
    </location>
</feature>
<evidence type="ECO:0000256" key="4">
    <source>
        <dbReference type="ARBA" id="ARBA00022989"/>
    </source>
</evidence>
<dbReference type="SUPFAM" id="SSF53649">
    <property type="entry name" value="Alkaline phosphatase-like"/>
    <property type="match status" value="1"/>
</dbReference>
<reference evidence="8" key="1">
    <citation type="journal article" date="2021" name="Microb. Physiol.">
        <title>Proteogenomic Insights into the Physiology of Marine, Sulfate-Reducing, Filamentous Desulfonema limicola and Desulfonema magnum.</title>
        <authorList>
            <person name="Schnaars V."/>
            <person name="Wohlbrand L."/>
            <person name="Scheve S."/>
            <person name="Hinrichs C."/>
            <person name="Reinhardt R."/>
            <person name="Rabus R."/>
        </authorList>
    </citation>
    <scope>NUCLEOTIDE SEQUENCE</scope>
    <source>
        <strain evidence="8">5ac10</strain>
    </source>
</reference>
<keyword evidence="5 6" id="KW-0472">Membrane</keyword>